<evidence type="ECO:0000313" key="5">
    <source>
        <dbReference type="Proteomes" id="UP000242503"/>
    </source>
</evidence>
<reference evidence="4 5" key="1">
    <citation type="submission" date="2013-03" db="EMBL/GenBank/DDBJ databases">
        <title>Tomato Bright Yellow Mosaic Virus and Tomato Bright Yellow Mottle Virus: two new tomato-infecting begomoviruses in Brazil.</title>
        <authorList>
            <person name="Fonseca M.E.N."/>
            <person name="Fernandes-Acioli N.A.N."/>
            <person name="Costa A.F."/>
            <person name="Boiteux L.S."/>
        </authorList>
    </citation>
    <scope>NUCLEOTIDE SEQUENCE [LARGE SCALE GENOMIC DNA]</scope>
    <source>
        <strain evidence="4">BA167</strain>
    </source>
</reference>
<proteinExistence type="inferred from homology"/>
<dbReference type="InterPro" id="IPR002488">
    <property type="entry name" value="Gemini_C4"/>
</dbReference>
<name>R9S9X2_9GEMI</name>
<feature type="region of interest" description="Disordered" evidence="3">
    <location>
        <begin position="298"/>
        <end position="323"/>
    </location>
</feature>
<dbReference type="GeneID" id="37617417"/>
<protein>
    <submittedName>
        <fullName evidence="4">AL1</fullName>
    </submittedName>
</protein>
<organism evidence="4 5">
    <name type="scientific">Tomato bright yellow mosaic virus</name>
    <dbReference type="NCBI Taxonomy" id="1340746"/>
    <lineage>
        <taxon>Viruses</taxon>
        <taxon>Monodnaviria</taxon>
        <taxon>Shotokuvirae</taxon>
        <taxon>Cressdnaviricota</taxon>
        <taxon>Repensiviricetes</taxon>
        <taxon>Geplafuvirales</taxon>
        <taxon>Geminiviridae</taxon>
        <taxon>Begomovirus</taxon>
        <taxon>Begomovirus solanummusivi</taxon>
    </lineage>
</organism>
<keyword evidence="2" id="KW-0945">Host-virus interaction</keyword>
<evidence type="ECO:0000256" key="3">
    <source>
        <dbReference type="SAM" id="MobiDB-lite"/>
    </source>
</evidence>
<dbReference type="KEGG" id="vg:37617417"/>
<evidence type="ECO:0000256" key="2">
    <source>
        <dbReference type="ARBA" id="ARBA00022581"/>
    </source>
</evidence>
<dbReference type="RefSeq" id="YP_009506516.1">
    <property type="nucleotide sequence ID" value="NC_038467.1"/>
</dbReference>
<evidence type="ECO:0000313" key="4">
    <source>
        <dbReference type="EMBL" id="AGN12886.1"/>
    </source>
</evidence>
<accession>R9S9X2</accession>
<dbReference type="EMBL" id="KC791690">
    <property type="protein sequence ID" value="AGN12886.1"/>
    <property type="molecule type" value="Genomic_DNA"/>
</dbReference>
<evidence type="ECO:0000256" key="1">
    <source>
        <dbReference type="ARBA" id="ARBA00008996"/>
    </source>
</evidence>
<comment type="similarity">
    <text evidence="1">Belongs to the geminiviridae protein AC4/C4 family.</text>
</comment>
<dbReference type="Pfam" id="PF01492">
    <property type="entry name" value="Gemini_C4"/>
    <property type="match status" value="1"/>
</dbReference>
<keyword evidence="5" id="KW-1185">Reference proteome</keyword>
<dbReference type="Proteomes" id="UP000242503">
    <property type="component" value="Segment DNA A"/>
</dbReference>
<sequence length="323" mass="36378">MPKTISSLILSALYRRKKHFPNYLPLQYQSINYSFVLPGNYTKMGNLICMSSSNSKGNSNVPTRDCSTLHLQPGQHISILTYRQLRAAQMLKHTWKKTEISLIMECSKSMADQLEEVSSLPTTRMPRSSTQDQSWRPSIYLGRNNPKISSFNIITSAQILNGSSLRLQNHGFLRFNSPHSLTFHRRCNSGQMNISEEVPLRGRRDLSVLSLRVIPERERRCGHVLWGSTIILVVISTLIQNAIQMRPSTTLLTTWTPNILKLNTGKNSLGPKKTGNPIANMVVQFKLKEGSPQSCSAIQERDPAINVSSTKRKTQLSKIGRST</sequence>
<dbReference type="OrthoDB" id="24090at10239"/>